<dbReference type="InterPro" id="IPR029526">
    <property type="entry name" value="PGBD"/>
</dbReference>
<dbReference type="PANTHER" id="PTHR46599">
    <property type="entry name" value="PIGGYBAC TRANSPOSABLE ELEMENT-DERIVED PROTEIN 4"/>
    <property type="match status" value="1"/>
</dbReference>
<dbReference type="PANTHER" id="PTHR46599:SF3">
    <property type="entry name" value="PIGGYBAC TRANSPOSABLE ELEMENT-DERIVED PROTEIN 4"/>
    <property type="match status" value="1"/>
</dbReference>
<feature type="transmembrane region" description="Helical" evidence="2">
    <location>
        <begin position="21"/>
        <end position="40"/>
    </location>
</feature>
<dbReference type="Ensembl" id="ENSNBRT00000021619.1">
    <property type="protein sequence ID" value="ENSNBRP00000021049.1"/>
    <property type="gene ID" value="ENSNBRG00000016158.1"/>
</dbReference>
<feature type="domain" description="PiggyBac transposable element-derived protein" evidence="3">
    <location>
        <begin position="120"/>
        <end position="478"/>
    </location>
</feature>
<evidence type="ECO:0000256" key="2">
    <source>
        <dbReference type="SAM" id="Phobius"/>
    </source>
</evidence>
<proteinExistence type="predicted"/>
<keyword evidence="2" id="KW-1133">Transmembrane helix</keyword>
<dbReference type="STRING" id="32507.ENSNBRP00000021049"/>
<evidence type="ECO:0000313" key="4">
    <source>
        <dbReference type="Ensembl" id="ENSNBRP00000021049.1"/>
    </source>
</evidence>
<dbReference type="OMA" id="TTVHPVY"/>
<feature type="region of interest" description="Disordered" evidence="1">
    <location>
        <begin position="64"/>
        <end position="119"/>
    </location>
</feature>
<sequence>MKCPSRRTIPEDYEMMRTESASITEIFFFPFFFLLGWGGFHSFMLRTSAGIRAICGRSRGRCHVHRKSRGAGGDASRSRSPHRPVAWRTEADPDDAVPQPPRFRPKRTPGIQPPLNSAQSPGDIFSKFFDDEVLKCLCENTNKSAAKKKEKGKTFAWKEITPEELQKYLGLLLYMAVCNFPKMVDIWRSNTIFHVPFPATVMSKDRFMAINSNLHISDPEEDVAYGKKKGTEDYDTFHQVRPLLEMMRSRCMSNYHPKQHISVKERMVAKPTKWGLKFFVLADVNGYIIDFKPYTGKSKLSSEKGLSFDVVTSLVDKDSLGSGYIVYCDNFHTSPGLFQHLKKQGFGACGTYREGRLGVPSSQENALHKRSPRGSIRWIRDGDLLFVKWVDSREVAICTTVHPVYSGDTVLRWQKNEDGHFESVSVPRPTAVTEYNKYMGGVDTSDQMLGTNSVLCKTKRSNRTVFQHLLDIAVTNSFILHKELCISKQQKHKTRQAFQEELAAHLLGVCLDGKPEFPSQGHFPVPTSTRDMGKRHRATLGRKQCTVCKRSTPWKCQQCNVGLCLVENYS</sequence>
<name>A0A3Q4MWB7_NEOBR</name>
<evidence type="ECO:0000313" key="5">
    <source>
        <dbReference type="Proteomes" id="UP000261580"/>
    </source>
</evidence>
<dbReference type="GeneTree" id="ENSGT00940000163467"/>
<organism evidence="4 5">
    <name type="scientific">Neolamprologus brichardi</name>
    <name type="common">Fairy cichlid</name>
    <name type="synonym">Lamprologus brichardi</name>
    <dbReference type="NCBI Taxonomy" id="32507"/>
    <lineage>
        <taxon>Eukaryota</taxon>
        <taxon>Metazoa</taxon>
        <taxon>Chordata</taxon>
        <taxon>Craniata</taxon>
        <taxon>Vertebrata</taxon>
        <taxon>Euteleostomi</taxon>
        <taxon>Actinopterygii</taxon>
        <taxon>Neopterygii</taxon>
        <taxon>Teleostei</taxon>
        <taxon>Neoteleostei</taxon>
        <taxon>Acanthomorphata</taxon>
        <taxon>Ovalentaria</taxon>
        <taxon>Cichlomorphae</taxon>
        <taxon>Cichliformes</taxon>
        <taxon>Cichlidae</taxon>
        <taxon>African cichlids</taxon>
        <taxon>Pseudocrenilabrinae</taxon>
        <taxon>Lamprologini</taxon>
        <taxon>Neolamprologus</taxon>
    </lineage>
</organism>
<reference evidence="4" key="2">
    <citation type="submission" date="2025-09" db="UniProtKB">
        <authorList>
            <consortium name="Ensembl"/>
        </authorList>
    </citation>
    <scope>IDENTIFICATION</scope>
</reference>
<dbReference type="Pfam" id="PF13843">
    <property type="entry name" value="DDE_Tnp_1_7"/>
    <property type="match status" value="1"/>
</dbReference>
<evidence type="ECO:0000256" key="1">
    <source>
        <dbReference type="SAM" id="MobiDB-lite"/>
    </source>
</evidence>
<keyword evidence="2" id="KW-0812">Transmembrane</keyword>
<keyword evidence="2" id="KW-0472">Membrane</keyword>
<keyword evidence="5" id="KW-1185">Reference proteome</keyword>
<evidence type="ECO:0000259" key="3">
    <source>
        <dbReference type="Pfam" id="PF13843"/>
    </source>
</evidence>
<reference evidence="4" key="1">
    <citation type="submission" date="2025-08" db="UniProtKB">
        <authorList>
            <consortium name="Ensembl"/>
        </authorList>
    </citation>
    <scope>IDENTIFICATION</scope>
</reference>
<dbReference type="AlphaFoldDB" id="A0A3Q4MWB7"/>
<accession>A0A3Q4MWB7</accession>
<dbReference type="Proteomes" id="UP000261580">
    <property type="component" value="Unassembled WGS sequence"/>
</dbReference>
<protein>
    <recommendedName>
        <fullName evidence="3">PiggyBac transposable element-derived protein domain-containing protein</fullName>
    </recommendedName>
</protein>